<name>A0A024HHP7_PSEKB</name>
<dbReference type="PATRIC" id="fig|1301098.3.peg.3225"/>
<dbReference type="GO" id="GO:0003824">
    <property type="term" value="F:catalytic activity"/>
    <property type="evidence" value="ECO:0007669"/>
    <property type="project" value="InterPro"/>
</dbReference>
<evidence type="ECO:0000313" key="4">
    <source>
        <dbReference type="Proteomes" id="UP000025241"/>
    </source>
</evidence>
<dbReference type="SUPFAM" id="SSF52402">
    <property type="entry name" value="Adenine nucleotide alpha hydrolases-like"/>
    <property type="match status" value="1"/>
</dbReference>
<dbReference type="Proteomes" id="UP000025241">
    <property type="component" value="Chromosome I"/>
</dbReference>
<dbReference type="EMBL" id="HG322950">
    <property type="protein sequence ID" value="CDF84545.1"/>
    <property type="molecule type" value="Genomic_DNA"/>
</dbReference>
<dbReference type="eggNOG" id="COG0175">
    <property type="taxonomic scope" value="Bacteria"/>
</dbReference>
<gene>
    <name evidence="2" type="ORF">PKB_3200</name>
    <name evidence="3" type="ORF">PKB_3549</name>
</gene>
<reference evidence="2 4" key="1">
    <citation type="submission" date="2013-03" db="EMBL/GenBank/DDBJ databases">
        <authorList>
            <person name="Linke B."/>
        </authorList>
    </citation>
    <scope>NUCLEOTIDE SEQUENCE [LARGE SCALE GENOMIC DNA]</scope>
    <source>
        <strain evidence="2 4">B13</strain>
    </source>
</reference>
<protein>
    <recommendedName>
        <fullName evidence="1">Phosphoadenosine phosphosulphate reductase domain-containing protein</fullName>
    </recommendedName>
</protein>
<dbReference type="InterPro" id="IPR014729">
    <property type="entry name" value="Rossmann-like_a/b/a_fold"/>
</dbReference>
<dbReference type="AlphaFoldDB" id="A0A024HHP7"/>
<proteinExistence type="predicted"/>
<dbReference type="RefSeq" id="WP_011489292.1">
    <property type="nucleotide sequence ID" value="NZ_HG322950.1"/>
</dbReference>
<reference evidence="2 4" key="2">
    <citation type="submission" date="2014-05" db="EMBL/GenBank/DDBJ databases">
        <title>Genome sequence of the 3-chlorobenzoate degrading bacterium Pseudomonas knackmussii B13 shows multiple evidence for horizontal gene transfer.</title>
        <authorList>
            <person name="Miyazaki R."/>
            <person name="Bertelli C."/>
            <person name="Falquet L."/>
            <person name="Robinson-Rechavi M."/>
            <person name="Gharib W."/>
            <person name="Roy S."/>
            <person name="Van der Meer J.R."/>
        </authorList>
    </citation>
    <scope>NUCLEOTIDE SEQUENCE [LARGE SCALE GENOMIC DNA]</scope>
    <source>
        <strain evidence="2 4">B13</strain>
    </source>
</reference>
<sequence length="280" mass="31641">MHDPFKITQPTCISFSGGRTSAYMLWRVLQTNGGLPADTEVCFANTGKEVEATLRFVRDCAEHWQVPIRWLEYVPMEPGFALIDFDRASRQGEPFEALIRKRQYLPNPVARGCTTSLKIRPMHRFLRHQGWTDWDQMIGIRADEQRRVSKIRARGHSTESTHETMCMPLADAGVTVRDVSAFWQAQPFDLDLLTVNGRTLEGNCDLCFLKPRGQRLALIKARPEAAVWWIRMESLNLASKPSGARFRADGPSYADLARFAADQGDLFDGAEEAIACFCGD</sequence>
<dbReference type="KEGG" id="pkc:PKB_3200"/>
<evidence type="ECO:0000313" key="2">
    <source>
        <dbReference type="EMBL" id="CDF84545.1"/>
    </source>
</evidence>
<evidence type="ECO:0000259" key="1">
    <source>
        <dbReference type="Pfam" id="PF01507"/>
    </source>
</evidence>
<evidence type="ECO:0000313" key="3">
    <source>
        <dbReference type="EMBL" id="CDF84890.1"/>
    </source>
</evidence>
<dbReference type="KEGG" id="pkc:PKB_3549"/>
<dbReference type="STRING" id="1301098.PKB_3200"/>
<organism evidence="2 4">
    <name type="scientific">Pseudomonas knackmussii (strain DSM 6978 / CCUG 54928 / LMG 23759 / B13)</name>
    <dbReference type="NCBI Taxonomy" id="1301098"/>
    <lineage>
        <taxon>Bacteria</taxon>
        <taxon>Pseudomonadati</taxon>
        <taxon>Pseudomonadota</taxon>
        <taxon>Gammaproteobacteria</taxon>
        <taxon>Pseudomonadales</taxon>
        <taxon>Pseudomonadaceae</taxon>
        <taxon>Pseudomonas</taxon>
    </lineage>
</organism>
<dbReference type="OrthoDB" id="6258822at2"/>
<dbReference type="Pfam" id="PF01507">
    <property type="entry name" value="PAPS_reduct"/>
    <property type="match status" value="1"/>
</dbReference>
<keyword evidence="4" id="KW-1185">Reference proteome</keyword>
<dbReference type="HOGENOM" id="CLU_069327_1_0_6"/>
<dbReference type="EMBL" id="HG322950">
    <property type="protein sequence ID" value="CDF84890.1"/>
    <property type="molecule type" value="Genomic_DNA"/>
</dbReference>
<feature type="domain" description="Phosphoadenosine phosphosulphate reductase" evidence="1">
    <location>
        <begin position="12"/>
        <end position="181"/>
    </location>
</feature>
<accession>A0A024HHP7</accession>
<dbReference type="InterPro" id="IPR002500">
    <property type="entry name" value="PAPS_reduct_dom"/>
</dbReference>
<dbReference type="Gene3D" id="3.40.50.620">
    <property type="entry name" value="HUPs"/>
    <property type="match status" value="1"/>
</dbReference>